<organism evidence="1">
    <name type="scientific">Rhizophora mucronata</name>
    <name type="common">Asiatic mangrove</name>
    <dbReference type="NCBI Taxonomy" id="61149"/>
    <lineage>
        <taxon>Eukaryota</taxon>
        <taxon>Viridiplantae</taxon>
        <taxon>Streptophyta</taxon>
        <taxon>Embryophyta</taxon>
        <taxon>Tracheophyta</taxon>
        <taxon>Spermatophyta</taxon>
        <taxon>Magnoliopsida</taxon>
        <taxon>eudicotyledons</taxon>
        <taxon>Gunneridae</taxon>
        <taxon>Pentapetalae</taxon>
        <taxon>rosids</taxon>
        <taxon>fabids</taxon>
        <taxon>Malpighiales</taxon>
        <taxon>Rhizophoraceae</taxon>
        <taxon>Rhizophora</taxon>
    </lineage>
</organism>
<dbReference type="EMBL" id="GGEC01067906">
    <property type="protein sequence ID" value="MBX48390.1"/>
    <property type="molecule type" value="Transcribed_RNA"/>
</dbReference>
<name>A0A2P2P0T9_RHIMU</name>
<dbReference type="AlphaFoldDB" id="A0A2P2P0T9"/>
<reference evidence="1" key="1">
    <citation type="submission" date="2018-02" db="EMBL/GenBank/DDBJ databases">
        <title>Rhizophora mucronata_Transcriptome.</title>
        <authorList>
            <person name="Meera S.P."/>
            <person name="Sreeshan A."/>
            <person name="Augustine A."/>
        </authorList>
    </citation>
    <scope>NUCLEOTIDE SEQUENCE</scope>
    <source>
        <tissue evidence="1">Leaf</tissue>
    </source>
</reference>
<proteinExistence type="predicted"/>
<sequence>MFCTLVDTSFQVHCHVYATGSRAWCTEFTYKAMGLYFFSRVFIFTRVPSETISLYFSIRVFSSASVHFFLFDVTIRHQYQYQIINTNPRFFKQQKFKDQQITNLLRYGIQERPAQINKPTKIEQEITTGRERERVAERLTRLESKKN</sequence>
<accession>A0A2P2P0T9</accession>
<evidence type="ECO:0000313" key="1">
    <source>
        <dbReference type="EMBL" id="MBX48390.1"/>
    </source>
</evidence>
<protein>
    <submittedName>
        <fullName evidence="1">Uncharacterized protein</fullName>
    </submittedName>
</protein>